<reference evidence="3" key="1">
    <citation type="submission" date="2017-02" db="UniProtKB">
        <authorList>
            <consortium name="WormBaseParasite"/>
        </authorList>
    </citation>
    <scope>IDENTIFICATION</scope>
</reference>
<dbReference type="EMBL" id="UZAG01021896">
    <property type="protein sequence ID" value="VDO51962.1"/>
    <property type="molecule type" value="Genomic_DNA"/>
</dbReference>
<keyword evidence="2" id="KW-1185">Reference proteome</keyword>
<gene>
    <name evidence="1" type="ORF">BTMF_LOCUS14981</name>
</gene>
<protein>
    <submittedName>
        <fullName evidence="3">PPE family protein</fullName>
    </submittedName>
</protein>
<reference evidence="1 2" key="2">
    <citation type="submission" date="2018-11" db="EMBL/GenBank/DDBJ databases">
        <authorList>
            <consortium name="Pathogen Informatics"/>
        </authorList>
    </citation>
    <scope>NUCLEOTIDE SEQUENCE [LARGE SCALE GENOMIC DNA]</scope>
</reference>
<organism evidence="3">
    <name type="scientific">Brugia timori</name>
    <dbReference type="NCBI Taxonomy" id="42155"/>
    <lineage>
        <taxon>Eukaryota</taxon>
        <taxon>Metazoa</taxon>
        <taxon>Ecdysozoa</taxon>
        <taxon>Nematoda</taxon>
        <taxon>Chromadorea</taxon>
        <taxon>Rhabditida</taxon>
        <taxon>Spirurina</taxon>
        <taxon>Spiruromorpha</taxon>
        <taxon>Filarioidea</taxon>
        <taxon>Onchocercidae</taxon>
        <taxon>Brugia</taxon>
    </lineage>
</organism>
<sequence length="174" mass="18788">MFTSAEALTIFGATYAALYARFASQWGYIANLYNQIKQSEVDAAGSAQAAAPATSISGTAVSPSPSDAALVLAQWKAGFIEDALALHMASKPSIAGVIGAWFKDQYVKDAFMNSTRRTPPRRSRRCRSSWCSRELRSSLMKRSVASFRWAVFFLTSIAGGCETPSNSRAPPSQC</sequence>
<name>A0A0R3RAE5_9BILA</name>
<dbReference type="AlphaFoldDB" id="A0A0R3RAE5"/>
<proteinExistence type="predicted"/>
<evidence type="ECO:0000313" key="1">
    <source>
        <dbReference type="EMBL" id="VDO51962.1"/>
    </source>
</evidence>
<dbReference type="WBParaSite" id="BTMF_0001700801-mRNA-1">
    <property type="protein sequence ID" value="BTMF_0001700801-mRNA-1"/>
    <property type="gene ID" value="BTMF_0001700801"/>
</dbReference>
<evidence type="ECO:0000313" key="3">
    <source>
        <dbReference type="WBParaSite" id="BTMF_0001700801-mRNA-1"/>
    </source>
</evidence>
<dbReference type="Proteomes" id="UP000280834">
    <property type="component" value="Unassembled WGS sequence"/>
</dbReference>
<evidence type="ECO:0000313" key="2">
    <source>
        <dbReference type="Proteomes" id="UP000280834"/>
    </source>
</evidence>
<accession>A0A0R3RAE5</accession>